<dbReference type="Pfam" id="PF02924">
    <property type="entry name" value="HDPD"/>
    <property type="match status" value="1"/>
</dbReference>
<protein>
    <submittedName>
        <fullName evidence="1">Phage protein</fullName>
    </submittedName>
</protein>
<dbReference type="RefSeq" id="WP_010702920.1">
    <property type="nucleotide sequence ID" value="NZ_KB915626.1"/>
</dbReference>
<evidence type="ECO:0000313" key="1">
    <source>
        <dbReference type="EMBL" id="ENN89976.1"/>
    </source>
</evidence>
<dbReference type="PATRIC" id="fig|1094492.3.peg.1270"/>
<organism evidence="1 2">
    <name type="scientific">Bartonella bovis m02</name>
    <dbReference type="NCBI Taxonomy" id="1094492"/>
    <lineage>
        <taxon>Bacteria</taxon>
        <taxon>Pseudomonadati</taxon>
        <taxon>Pseudomonadota</taxon>
        <taxon>Alphaproteobacteria</taxon>
        <taxon>Hyphomicrobiales</taxon>
        <taxon>Bartonellaceae</taxon>
        <taxon>Bartonella</taxon>
    </lineage>
</organism>
<name>N6V9T4_9HYPH</name>
<comment type="caution">
    <text evidence="1">The sequence shown here is derived from an EMBL/GenBank/DDBJ whole genome shotgun (WGS) entry which is preliminary data.</text>
</comment>
<sequence length="162" mass="17948">MVKYMLRTKYRAKDDGELSAQLSAGEESEKIETSAEISAVDIGVNAETLTKESNTNEDKDTIIQVALEQGRKRAQSFMALEKQAQRLGVFFNAAQALQDGMSLEEAKSIILANATSQSDQRATITVRLCTVKASELIWPEKIDEGKKQTAIQILEKNNVILR</sequence>
<dbReference type="HOGENOM" id="CLU_1632128_0_0_5"/>
<dbReference type="EMBL" id="AGWB01000036">
    <property type="protein sequence ID" value="ENN89976.1"/>
    <property type="molecule type" value="Genomic_DNA"/>
</dbReference>
<accession>N6V9T4</accession>
<dbReference type="InterPro" id="IPR004195">
    <property type="entry name" value="Head_decoration_D"/>
</dbReference>
<dbReference type="AlphaFoldDB" id="N6V9T4"/>
<dbReference type="Proteomes" id="UP000014026">
    <property type="component" value="Unassembled WGS sequence"/>
</dbReference>
<evidence type="ECO:0000313" key="2">
    <source>
        <dbReference type="Proteomes" id="UP000014026"/>
    </source>
</evidence>
<reference evidence="1 2" key="1">
    <citation type="journal article" date="2013" name="PLoS Genet.">
        <title>A gene transfer agent and a dynamic repertoire of secretion systems hold the keys to the explosive radiation of the emerging pathogen Bartonella.</title>
        <authorList>
            <person name="Guy L."/>
            <person name="Nystedt B."/>
            <person name="Toft C."/>
            <person name="Zaremba-Niedzwiedzka K."/>
            <person name="Berglund E.C."/>
            <person name="Granberg F."/>
            <person name="Naslund K."/>
            <person name="Eriksson A.S."/>
            <person name="Andersson S.G."/>
        </authorList>
    </citation>
    <scope>NUCLEOTIDE SEQUENCE [LARGE SCALE GENOMIC DNA]</scope>
    <source>
        <strain evidence="2">m02</strain>
    </source>
</reference>
<dbReference type="STRING" id="1094492.m02_11720"/>
<gene>
    <name evidence="1" type="ORF">m02_11720</name>
</gene>
<proteinExistence type="predicted"/>